<proteinExistence type="predicted"/>
<evidence type="ECO:0000313" key="3">
    <source>
        <dbReference type="Proteomes" id="UP001215280"/>
    </source>
</evidence>
<dbReference type="Proteomes" id="UP001215280">
    <property type="component" value="Unassembled WGS sequence"/>
</dbReference>
<dbReference type="AlphaFoldDB" id="A0AAD7HN99"/>
<evidence type="ECO:0000256" key="1">
    <source>
        <dbReference type="SAM" id="MobiDB-lite"/>
    </source>
</evidence>
<reference evidence="2" key="1">
    <citation type="submission" date="2023-03" db="EMBL/GenBank/DDBJ databases">
        <title>Massive genome expansion in bonnet fungi (Mycena s.s.) driven by repeated elements and novel gene families across ecological guilds.</title>
        <authorList>
            <consortium name="Lawrence Berkeley National Laboratory"/>
            <person name="Harder C.B."/>
            <person name="Miyauchi S."/>
            <person name="Viragh M."/>
            <person name="Kuo A."/>
            <person name="Thoen E."/>
            <person name="Andreopoulos B."/>
            <person name="Lu D."/>
            <person name="Skrede I."/>
            <person name="Drula E."/>
            <person name="Henrissat B."/>
            <person name="Morin E."/>
            <person name="Kohler A."/>
            <person name="Barry K."/>
            <person name="LaButti K."/>
            <person name="Morin E."/>
            <person name="Salamov A."/>
            <person name="Lipzen A."/>
            <person name="Mereny Z."/>
            <person name="Hegedus B."/>
            <person name="Baldrian P."/>
            <person name="Stursova M."/>
            <person name="Weitz H."/>
            <person name="Taylor A."/>
            <person name="Grigoriev I.V."/>
            <person name="Nagy L.G."/>
            <person name="Martin F."/>
            <person name="Kauserud H."/>
        </authorList>
    </citation>
    <scope>NUCLEOTIDE SEQUENCE</scope>
    <source>
        <strain evidence="2">CBHHK188m</strain>
    </source>
</reference>
<feature type="compositionally biased region" description="Polar residues" evidence="1">
    <location>
        <begin position="220"/>
        <end position="237"/>
    </location>
</feature>
<feature type="region of interest" description="Disordered" evidence="1">
    <location>
        <begin position="101"/>
        <end position="121"/>
    </location>
</feature>
<name>A0AAD7HN99_9AGAR</name>
<sequence>MPGQARRAVRESGARPLVTIRSMAGPFVFMAFASCSLREPLARVQLQAEVRAKKSAKKSGYAVALRSSCLAGGVAVVGWAPGTAAIFPRALRVPVLRLSVPRPRPSTPPHSPRPPIHPSALDAHGQARFRIDGLARSRPRPIVLRSSVPSSSPFLTVKRVPDSRRLGLGSRYSDDAPEGGIWRNQMWLSAGERRVGRLLPSPRPMRTAGSSPVPAIHGRPQTNSRGVTTSRQESRVSSEAGAGENYTPSLAYWGRLYEIVTGCSGSALFLPSHARSPLPRRPPRGLPEIGLIAALRA</sequence>
<accession>A0AAD7HN99</accession>
<keyword evidence="3" id="KW-1185">Reference proteome</keyword>
<gene>
    <name evidence="2" type="ORF">DFH07DRAFT_971434</name>
</gene>
<feature type="region of interest" description="Disordered" evidence="1">
    <location>
        <begin position="198"/>
        <end position="242"/>
    </location>
</feature>
<organism evidence="2 3">
    <name type="scientific">Mycena maculata</name>
    <dbReference type="NCBI Taxonomy" id="230809"/>
    <lineage>
        <taxon>Eukaryota</taxon>
        <taxon>Fungi</taxon>
        <taxon>Dikarya</taxon>
        <taxon>Basidiomycota</taxon>
        <taxon>Agaricomycotina</taxon>
        <taxon>Agaricomycetes</taxon>
        <taxon>Agaricomycetidae</taxon>
        <taxon>Agaricales</taxon>
        <taxon>Marasmiineae</taxon>
        <taxon>Mycenaceae</taxon>
        <taxon>Mycena</taxon>
    </lineage>
</organism>
<comment type="caution">
    <text evidence="2">The sequence shown here is derived from an EMBL/GenBank/DDBJ whole genome shotgun (WGS) entry which is preliminary data.</text>
</comment>
<dbReference type="PROSITE" id="PS51257">
    <property type="entry name" value="PROKAR_LIPOPROTEIN"/>
    <property type="match status" value="1"/>
</dbReference>
<evidence type="ECO:0000313" key="2">
    <source>
        <dbReference type="EMBL" id="KAJ7723855.1"/>
    </source>
</evidence>
<feature type="compositionally biased region" description="Pro residues" evidence="1">
    <location>
        <begin position="102"/>
        <end position="117"/>
    </location>
</feature>
<protein>
    <submittedName>
        <fullName evidence="2">Uncharacterized protein</fullName>
    </submittedName>
</protein>
<dbReference type="EMBL" id="JARJLG010000243">
    <property type="protein sequence ID" value="KAJ7723855.1"/>
    <property type="molecule type" value="Genomic_DNA"/>
</dbReference>